<evidence type="ECO:0000259" key="1">
    <source>
        <dbReference type="SMART" id="SM00849"/>
    </source>
</evidence>
<dbReference type="InterPro" id="IPR050698">
    <property type="entry name" value="MBL"/>
</dbReference>
<accession>A0ABY5HJ67</accession>
<dbReference type="SMART" id="SM00849">
    <property type="entry name" value="Lactamase_B"/>
    <property type="match status" value="1"/>
</dbReference>
<organism evidence="2 3">
    <name type="scientific">Marinobacterium rhizophilum</name>
    <dbReference type="NCBI Taxonomy" id="420402"/>
    <lineage>
        <taxon>Bacteria</taxon>
        <taxon>Pseudomonadati</taxon>
        <taxon>Pseudomonadota</taxon>
        <taxon>Gammaproteobacteria</taxon>
        <taxon>Oceanospirillales</taxon>
        <taxon>Oceanospirillaceae</taxon>
        <taxon>Marinobacterium</taxon>
    </lineage>
</organism>
<keyword evidence="3" id="KW-1185">Reference proteome</keyword>
<dbReference type="EMBL" id="CP073347">
    <property type="protein sequence ID" value="UTW11643.1"/>
    <property type="molecule type" value="Genomic_DNA"/>
</dbReference>
<dbReference type="RefSeq" id="WP_255853679.1">
    <property type="nucleotide sequence ID" value="NZ_CP073347.1"/>
</dbReference>
<dbReference type="SUPFAM" id="SSF56281">
    <property type="entry name" value="Metallo-hydrolase/oxidoreductase"/>
    <property type="match status" value="1"/>
</dbReference>
<protein>
    <submittedName>
        <fullName evidence="2">MBL fold metallo-hydrolase</fullName>
    </submittedName>
</protein>
<dbReference type="Pfam" id="PF12706">
    <property type="entry name" value="Lactamase_B_2"/>
    <property type="match status" value="1"/>
</dbReference>
<proteinExistence type="predicted"/>
<evidence type="ECO:0000313" key="2">
    <source>
        <dbReference type="EMBL" id="UTW11643.1"/>
    </source>
</evidence>
<evidence type="ECO:0000313" key="3">
    <source>
        <dbReference type="Proteomes" id="UP001058461"/>
    </source>
</evidence>
<dbReference type="InterPro" id="IPR036866">
    <property type="entry name" value="RibonucZ/Hydroxyglut_hydro"/>
</dbReference>
<dbReference type="InterPro" id="IPR001279">
    <property type="entry name" value="Metallo-B-lactamas"/>
</dbReference>
<dbReference type="Proteomes" id="UP001058461">
    <property type="component" value="Chromosome"/>
</dbReference>
<feature type="domain" description="Metallo-beta-lactamase" evidence="1">
    <location>
        <begin position="15"/>
        <end position="173"/>
    </location>
</feature>
<dbReference type="PANTHER" id="PTHR11203:SF37">
    <property type="entry name" value="INTEGRATOR COMPLEX SUBUNIT 11"/>
    <property type="match status" value="1"/>
</dbReference>
<dbReference type="Gene3D" id="3.60.15.10">
    <property type="entry name" value="Ribonuclease Z/Hydroxyacylglutathione hydrolase-like"/>
    <property type="match status" value="1"/>
</dbReference>
<gene>
    <name evidence="2" type="ORF">KDW95_20710</name>
</gene>
<name>A0ABY5HJ67_9GAMM</name>
<reference evidence="2" key="1">
    <citation type="submission" date="2021-04" db="EMBL/GenBank/DDBJ databases">
        <title>Oceanospirillales bacteria with DddD are important DMSP degraders in coastal seawater.</title>
        <authorList>
            <person name="Liu J."/>
        </authorList>
    </citation>
    <scope>NUCLEOTIDE SEQUENCE</scope>
    <source>
        <strain evidence="2">D13-1</strain>
    </source>
</reference>
<dbReference type="PANTHER" id="PTHR11203">
    <property type="entry name" value="CLEAVAGE AND POLYADENYLATION SPECIFICITY FACTOR FAMILY MEMBER"/>
    <property type="match status" value="1"/>
</dbReference>
<sequence length="348" mass="37383">MNASIEILSGLNAKAPAAILVKAQGRCLLLDAGGALEAGADSGWALPQLPDAVLLTHDHVDHCAALHQVPAQVPVYATAPVAASLQTERDIRLLPLNGTLDIAGIKVTTGQAGHSLGGVWLHLAIGDGVFYSGDFSLESTLFAFDAPPVAGLALLDASYGLYDADQPACRAALEPWLEQPLLLPVPPSGRALEMALWLNDRPGCRWTLDSACRQQLERLHRLPAALLQPGVSARLARLTPEPFGDDVPVILAANPDGVGGEAGRLIEAQPWRAVLYTGYMPSVAQDQVERGRAHWQRWNVHPRLGDVLHLAKTLQARRVVPLFSRLDPRAAWQQALGCRLLTDTHIEI</sequence>